<accession>A0AAE1STP7</accession>
<protein>
    <submittedName>
        <fullName evidence="1">Uncharacterized protein</fullName>
    </submittedName>
</protein>
<dbReference type="AlphaFoldDB" id="A0AAE1STP7"/>
<gene>
    <name evidence="1" type="ORF">RND71_005218</name>
</gene>
<dbReference type="EMBL" id="JAVYJV010000003">
    <property type="protein sequence ID" value="KAK4374541.1"/>
    <property type="molecule type" value="Genomic_DNA"/>
</dbReference>
<reference evidence="1" key="1">
    <citation type="submission" date="2023-12" db="EMBL/GenBank/DDBJ databases">
        <title>Genome assembly of Anisodus tanguticus.</title>
        <authorList>
            <person name="Wang Y.-J."/>
        </authorList>
    </citation>
    <scope>NUCLEOTIDE SEQUENCE</scope>
    <source>
        <strain evidence="1">KB-2021</strain>
        <tissue evidence="1">Leaf</tissue>
    </source>
</reference>
<evidence type="ECO:0000313" key="1">
    <source>
        <dbReference type="EMBL" id="KAK4374541.1"/>
    </source>
</evidence>
<proteinExistence type="predicted"/>
<sequence>MHGTNAFNFGEVRWCMLFTYDIVLIDETRNRVNVKLEVWQQTLESKGFMLSRTKTEYLECMFSVVTQEASVEVRLGTKVIQKKEVSNIFSLLSKKMGRLARLTS</sequence>
<comment type="caution">
    <text evidence="1">The sequence shown here is derived from an EMBL/GenBank/DDBJ whole genome shotgun (WGS) entry which is preliminary data.</text>
</comment>
<organism evidence="1 2">
    <name type="scientific">Anisodus tanguticus</name>
    <dbReference type="NCBI Taxonomy" id="243964"/>
    <lineage>
        <taxon>Eukaryota</taxon>
        <taxon>Viridiplantae</taxon>
        <taxon>Streptophyta</taxon>
        <taxon>Embryophyta</taxon>
        <taxon>Tracheophyta</taxon>
        <taxon>Spermatophyta</taxon>
        <taxon>Magnoliopsida</taxon>
        <taxon>eudicotyledons</taxon>
        <taxon>Gunneridae</taxon>
        <taxon>Pentapetalae</taxon>
        <taxon>asterids</taxon>
        <taxon>lamiids</taxon>
        <taxon>Solanales</taxon>
        <taxon>Solanaceae</taxon>
        <taxon>Solanoideae</taxon>
        <taxon>Hyoscyameae</taxon>
        <taxon>Anisodus</taxon>
    </lineage>
</organism>
<dbReference type="Proteomes" id="UP001291623">
    <property type="component" value="Unassembled WGS sequence"/>
</dbReference>
<keyword evidence="2" id="KW-1185">Reference proteome</keyword>
<evidence type="ECO:0000313" key="2">
    <source>
        <dbReference type="Proteomes" id="UP001291623"/>
    </source>
</evidence>
<name>A0AAE1STP7_9SOLA</name>